<dbReference type="Pfam" id="PF14316">
    <property type="entry name" value="DUF4381"/>
    <property type="match status" value="1"/>
</dbReference>
<dbReference type="STRING" id="458817.Shal_2674"/>
<dbReference type="EMBL" id="CP000931">
    <property type="protein sequence ID" value="ABZ77227.1"/>
    <property type="molecule type" value="Genomic_DNA"/>
</dbReference>
<dbReference type="RefSeq" id="WP_012277755.1">
    <property type="nucleotide sequence ID" value="NC_010334.1"/>
</dbReference>
<dbReference type="eggNOG" id="ENOG50331W9">
    <property type="taxonomic scope" value="Bacteria"/>
</dbReference>
<evidence type="ECO:0000313" key="3">
    <source>
        <dbReference type="Proteomes" id="UP000001317"/>
    </source>
</evidence>
<sequence>MTNPVNPALASMQDIQTPIEIGLWPLAYGYWISLLIIILVATLLIVWFKKRRQVSAAKRAALVELAKLNMHSEQYVTEVSSILKRAAMSYCSRSQVAQLCGDDWDHWLNAQVATPQDELCRLLAMRFQPLSLSDEDKQALKHHAQNWLKGALPLSNKQGKTHNEIENEVSPC</sequence>
<evidence type="ECO:0000313" key="2">
    <source>
        <dbReference type="EMBL" id="ABZ77227.1"/>
    </source>
</evidence>
<protein>
    <recommendedName>
        <fullName evidence="4">DUF4381 domain-containing protein</fullName>
    </recommendedName>
</protein>
<evidence type="ECO:0008006" key="4">
    <source>
        <dbReference type="Google" id="ProtNLM"/>
    </source>
</evidence>
<dbReference type="OrthoDB" id="283083at2"/>
<accession>B0TL25</accession>
<feature type="transmembrane region" description="Helical" evidence="1">
    <location>
        <begin position="28"/>
        <end position="48"/>
    </location>
</feature>
<keyword evidence="3" id="KW-1185">Reference proteome</keyword>
<name>B0TL25_SHEHH</name>
<keyword evidence="1" id="KW-1133">Transmembrane helix</keyword>
<dbReference type="Proteomes" id="UP000001317">
    <property type="component" value="Chromosome"/>
</dbReference>
<dbReference type="InterPro" id="IPR025489">
    <property type="entry name" value="DUF4381"/>
</dbReference>
<dbReference type="AlphaFoldDB" id="B0TL25"/>
<evidence type="ECO:0000256" key="1">
    <source>
        <dbReference type="SAM" id="Phobius"/>
    </source>
</evidence>
<reference evidence="2" key="1">
    <citation type="submission" date="2008-01" db="EMBL/GenBank/DDBJ databases">
        <title>Complete sequence of Shewanella halifaxensis HAW-EB4.</title>
        <authorList>
            <consortium name="US DOE Joint Genome Institute"/>
            <person name="Copeland A."/>
            <person name="Lucas S."/>
            <person name="Lapidus A."/>
            <person name="Glavina del Rio T."/>
            <person name="Dalin E."/>
            <person name="Tice H."/>
            <person name="Bruce D."/>
            <person name="Goodwin L."/>
            <person name="Pitluck S."/>
            <person name="Sims D."/>
            <person name="Brettin T."/>
            <person name="Detter J.C."/>
            <person name="Han C."/>
            <person name="Kuske C.R."/>
            <person name="Schmutz J."/>
            <person name="Larimer F."/>
            <person name="Land M."/>
            <person name="Hauser L."/>
            <person name="Kyrpides N."/>
            <person name="Kim E."/>
            <person name="Zhao J.-S."/>
            <person name="Richardson P."/>
        </authorList>
    </citation>
    <scope>NUCLEOTIDE SEQUENCE [LARGE SCALE GENOMIC DNA]</scope>
    <source>
        <strain evidence="2">HAW-EB4</strain>
    </source>
</reference>
<keyword evidence="1" id="KW-0472">Membrane</keyword>
<organism evidence="2 3">
    <name type="scientific">Shewanella halifaxensis (strain HAW-EB4)</name>
    <dbReference type="NCBI Taxonomy" id="458817"/>
    <lineage>
        <taxon>Bacteria</taxon>
        <taxon>Pseudomonadati</taxon>
        <taxon>Pseudomonadota</taxon>
        <taxon>Gammaproteobacteria</taxon>
        <taxon>Alteromonadales</taxon>
        <taxon>Shewanellaceae</taxon>
        <taxon>Shewanella</taxon>
    </lineage>
</organism>
<gene>
    <name evidence="2" type="ordered locus">Shal_2674</name>
</gene>
<dbReference type="HOGENOM" id="CLU_113195_0_1_6"/>
<proteinExistence type="predicted"/>
<keyword evidence="1" id="KW-0812">Transmembrane</keyword>
<dbReference type="KEGG" id="shl:Shal_2674"/>